<dbReference type="AlphaFoldDB" id="A0A3N1CTW9"/>
<dbReference type="PANTHER" id="PTHR43821:SF1">
    <property type="entry name" value="NAD(P)H NITROREDUCTASE YDJA-RELATED"/>
    <property type="match status" value="1"/>
</dbReference>
<keyword evidence="4" id="KW-0288">FMN</keyword>
<name>A0A3N1CTW9_9ACTN</name>
<accession>A0A3N1CTW9</accession>
<evidence type="ECO:0000256" key="7">
    <source>
        <dbReference type="ARBA" id="ARBA00023027"/>
    </source>
</evidence>
<sequence length="245" mass="26842">MTTAIATRRSVHRLIEPAPDDREVTELVRLAAAAPDHGLLRPWRWVLLRGTGREELGACLAADAPPERRAQVSAKTSRAPLLATLVFAPAPDHRVPEWEQLIAAGLMAYSLMLLLHARGYASVWRTGPHTESGPARRMLGLQDTERLLGWLYIGTEERPGAARPPGPPDVSGRILSFGPARCPVCRRPAPPDHGWTLRSRHRTSEGLIGYSTRPCGCVSIAVDDRVIASFSPAKQGPPRAHHRTR</sequence>
<evidence type="ECO:0000259" key="8">
    <source>
        <dbReference type="Pfam" id="PF00881"/>
    </source>
</evidence>
<evidence type="ECO:0000256" key="3">
    <source>
        <dbReference type="ARBA" id="ARBA00022630"/>
    </source>
</evidence>
<evidence type="ECO:0000256" key="6">
    <source>
        <dbReference type="ARBA" id="ARBA00023002"/>
    </source>
</evidence>
<dbReference type="GO" id="GO:0016491">
    <property type="term" value="F:oxidoreductase activity"/>
    <property type="evidence" value="ECO:0007669"/>
    <property type="project" value="UniProtKB-KW"/>
</dbReference>
<dbReference type="CDD" id="cd02135">
    <property type="entry name" value="YdjA-like"/>
    <property type="match status" value="1"/>
</dbReference>
<reference evidence="9 10" key="1">
    <citation type="submission" date="2018-11" db="EMBL/GenBank/DDBJ databases">
        <title>Sequencing the genomes of 1000 actinobacteria strains.</title>
        <authorList>
            <person name="Klenk H.-P."/>
        </authorList>
    </citation>
    <scope>NUCLEOTIDE SEQUENCE [LARGE SCALE GENOMIC DNA]</scope>
    <source>
        <strain evidence="9 10">DSM 44254</strain>
    </source>
</reference>
<comment type="cofactor">
    <cofactor evidence="1">
        <name>FMN</name>
        <dbReference type="ChEBI" id="CHEBI:58210"/>
    </cofactor>
</comment>
<evidence type="ECO:0000256" key="4">
    <source>
        <dbReference type="ARBA" id="ARBA00022643"/>
    </source>
</evidence>
<dbReference type="InterPro" id="IPR000415">
    <property type="entry name" value="Nitroreductase-like"/>
</dbReference>
<dbReference type="Pfam" id="PF00881">
    <property type="entry name" value="Nitroreductase"/>
    <property type="match status" value="1"/>
</dbReference>
<comment type="similarity">
    <text evidence="2">Belongs to the nitroreductase family.</text>
</comment>
<gene>
    <name evidence="9" type="ORF">EDD29_2271</name>
</gene>
<dbReference type="InterPro" id="IPR029479">
    <property type="entry name" value="Nitroreductase"/>
</dbReference>
<keyword evidence="3" id="KW-0285">Flavoprotein</keyword>
<evidence type="ECO:0000313" key="9">
    <source>
        <dbReference type="EMBL" id="ROO84743.1"/>
    </source>
</evidence>
<keyword evidence="5" id="KW-0521">NADP</keyword>
<comment type="caution">
    <text evidence="9">The sequence shown here is derived from an EMBL/GenBank/DDBJ whole genome shotgun (WGS) entry which is preliminary data.</text>
</comment>
<keyword evidence="7" id="KW-0520">NAD</keyword>
<protein>
    <submittedName>
        <fullName evidence="9">Nitroreductase</fullName>
    </submittedName>
</protein>
<organism evidence="9 10">
    <name type="scientific">Actinocorallia herbida</name>
    <dbReference type="NCBI Taxonomy" id="58109"/>
    <lineage>
        <taxon>Bacteria</taxon>
        <taxon>Bacillati</taxon>
        <taxon>Actinomycetota</taxon>
        <taxon>Actinomycetes</taxon>
        <taxon>Streptosporangiales</taxon>
        <taxon>Thermomonosporaceae</taxon>
        <taxon>Actinocorallia</taxon>
    </lineage>
</organism>
<dbReference type="PANTHER" id="PTHR43821">
    <property type="entry name" value="NAD(P)H NITROREDUCTASE YDJA-RELATED"/>
    <property type="match status" value="1"/>
</dbReference>
<dbReference type="Proteomes" id="UP000272400">
    <property type="component" value="Unassembled WGS sequence"/>
</dbReference>
<dbReference type="InterPro" id="IPR026021">
    <property type="entry name" value="YdjA-like"/>
</dbReference>
<dbReference type="SUPFAM" id="SSF55469">
    <property type="entry name" value="FMN-dependent nitroreductase-like"/>
    <property type="match status" value="1"/>
</dbReference>
<feature type="domain" description="Nitroreductase" evidence="8">
    <location>
        <begin position="5"/>
        <end position="154"/>
    </location>
</feature>
<keyword evidence="6" id="KW-0560">Oxidoreductase</keyword>
<evidence type="ECO:0000256" key="1">
    <source>
        <dbReference type="ARBA" id="ARBA00001917"/>
    </source>
</evidence>
<proteinExistence type="inferred from homology"/>
<keyword evidence="10" id="KW-1185">Reference proteome</keyword>
<dbReference type="Gene3D" id="3.40.109.10">
    <property type="entry name" value="NADH Oxidase"/>
    <property type="match status" value="1"/>
</dbReference>
<evidence type="ECO:0000256" key="2">
    <source>
        <dbReference type="ARBA" id="ARBA00007118"/>
    </source>
</evidence>
<evidence type="ECO:0000256" key="5">
    <source>
        <dbReference type="ARBA" id="ARBA00022857"/>
    </source>
</evidence>
<dbReference type="InterPro" id="IPR052530">
    <property type="entry name" value="NAD(P)H_nitroreductase"/>
</dbReference>
<evidence type="ECO:0000313" key="10">
    <source>
        <dbReference type="Proteomes" id="UP000272400"/>
    </source>
</evidence>
<dbReference type="EMBL" id="RJKE01000001">
    <property type="protein sequence ID" value="ROO84743.1"/>
    <property type="molecule type" value="Genomic_DNA"/>
</dbReference>